<name>A0A8J7QGR3_9BACT</name>
<dbReference type="RefSeq" id="WP_207860019.1">
    <property type="nucleotide sequence ID" value="NZ_JAFREP010000015.1"/>
</dbReference>
<dbReference type="AlphaFoldDB" id="A0A8J7QGR3"/>
<dbReference type="Proteomes" id="UP000664417">
    <property type="component" value="Unassembled WGS sequence"/>
</dbReference>
<reference evidence="2" key="1">
    <citation type="submission" date="2021-03" db="EMBL/GenBank/DDBJ databases">
        <authorList>
            <person name="Wang G."/>
        </authorList>
    </citation>
    <scope>NUCLEOTIDE SEQUENCE</scope>
    <source>
        <strain evidence="2">KCTC 12899</strain>
    </source>
</reference>
<accession>A0A8J7QGR3</accession>
<dbReference type="InterPro" id="IPR036513">
    <property type="entry name" value="STAS_dom_sf"/>
</dbReference>
<dbReference type="SUPFAM" id="SSF52091">
    <property type="entry name" value="SpoIIaa-like"/>
    <property type="match status" value="1"/>
</dbReference>
<feature type="domain" description="STAS" evidence="1">
    <location>
        <begin position="14"/>
        <end position="108"/>
    </location>
</feature>
<sequence>MGQFTVVTRGKDAIFQLSGALGLEETAALRPVFWETMQETEAERIIVDLKAVSRLDASMISLFVATKNGLTKRRRRLILCGMKREIFQVFEQTNLNAYFDIRKEMPAD</sequence>
<dbReference type="Pfam" id="PF01740">
    <property type="entry name" value="STAS"/>
    <property type="match status" value="1"/>
</dbReference>
<evidence type="ECO:0000313" key="2">
    <source>
        <dbReference type="EMBL" id="MBO1320066.1"/>
    </source>
</evidence>
<dbReference type="InterPro" id="IPR002645">
    <property type="entry name" value="STAS_dom"/>
</dbReference>
<dbReference type="CDD" id="cd07043">
    <property type="entry name" value="STAS_anti-anti-sigma_factors"/>
    <property type="match status" value="1"/>
</dbReference>
<keyword evidence="3" id="KW-1185">Reference proteome</keyword>
<dbReference type="PROSITE" id="PS50801">
    <property type="entry name" value="STAS"/>
    <property type="match status" value="1"/>
</dbReference>
<dbReference type="EMBL" id="JAFREP010000015">
    <property type="protein sequence ID" value="MBO1320066.1"/>
    <property type="molecule type" value="Genomic_DNA"/>
</dbReference>
<gene>
    <name evidence="2" type="ORF">J3U88_16445</name>
</gene>
<organism evidence="2 3">
    <name type="scientific">Acanthopleuribacter pedis</name>
    <dbReference type="NCBI Taxonomy" id="442870"/>
    <lineage>
        <taxon>Bacteria</taxon>
        <taxon>Pseudomonadati</taxon>
        <taxon>Acidobacteriota</taxon>
        <taxon>Holophagae</taxon>
        <taxon>Acanthopleuribacterales</taxon>
        <taxon>Acanthopleuribacteraceae</taxon>
        <taxon>Acanthopleuribacter</taxon>
    </lineage>
</organism>
<proteinExistence type="predicted"/>
<protein>
    <submittedName>
        <fullName evidence="2">STAS domain-containing protein</fullName>
    </submittedName>
</protein>
<evidence type="ECO:0000259" key="1">
    <source>
        <dbReference type="PROSITE" id="PS50801"/>
    </source>
</evidence>
<comment type="caution">
    <text evidence="2">The sequence shown here is derived from an EMBL/GenBank/DDBJ whole genome shotgun (WGS) entry which is preliminary data.</text>
</comment>
<evidence type="ECO:0000313" key="3">
    <source>
        <dbReference type="Proteomes" id="UP000664417"/>
    </source>
</evidence>
<dbReference type="Gene3D" id="3.30.750.24">
    <property type="entry name" value="STAS domain"/>
    <property type="match status" value="1"/>
</dbReference>